<dbReference type="Pfam" id="PF00015">
    <property type="entry name" value="MCPsignal"/>
    <property type="match status" value="1"/>
</dbReference>
<comment type="caution">
    <text evidence="10">The sequence shown here is derived from an EMBL/GenBank/DDBJ whole genome shotgun (WGS) entry which is preliminary data.</text>
</comment>
<proteinExistence type="inferred from homology"/>
<accession>A0A853HZX0</accession>
<feature type="transmembrane region" description="Helical" evidence="6">
    <location>
        <begin position="6"/>
        <end position="28"/>
    </location>
</feature>
<dbReference type="PROSITE" id="PS50111">
    <property type="entry name" value="CHEMOTAXIS_TRANSDUC_2"/>
    <property type="match status" value="1"/>
</dbReference>
<dbReference type="Pfam" id="PF00672">
    <property type="entry name" value="HAMP"/>
    <property type="match status" value="1"/>
</dbReference>
<dbReference type="EMBL" id="JACCKB010000023">
    <property type="protein sequence ID" value="NYZ67270.1"/>
    <property type="molecule type" value="Genomic_DNA"/>
</dbReference>
<comment type="subcellular location">
    <subcellularLocation>
        <location evidence="1">Cell inner membrane</location>
        <topology evidence="1">Multi-pass membrane protein</topology>
    </subcellularLocation>
</comment>
<keyword evidence="6" id="KW-0472">Membrane</keyword>
<keyword evidence="3 5" id="KW-0807">Transducer</keyword>
<evidence type="ECO:0000313" key="10">
    <source>
        <dbReference type="EMBL" id="NYZ67270.1"/>
    </source>
</evidence>
<dbReference type="InterPro" id="IPR004089">
    <property type="entry name" value="MCPsignal_dom"/>
</dbReference>
<gene>
    <name evidence="10" type="ORF">H0A36_14725</name>
</gene>
<dbReference type="AlphaFoldDB" id="A0A853HZX0"/>
<dbReference type="SUPFAM" id="SSF58104">
    <property type="entry name" value="Methyl-accepting chemotaxis protein (MCP) signaling domain"/>
    <property type="match status" value="1"/>
</dbReference>
<dbReference type="PROSITE" id="PS50885">
    <property type="entry name" value="HAMP"/>
    <property type="match status" value="1"/>
</dbReference>
<dbReference type="PANTHER" id="PTHR32089:SF112">
    <property type="entry name" value="LYSOZYME-LIKE PROTEIN-RELATED"/>
    <property type="match status" value="1"/>
</dbReference>
<feature type="domain" description="HAMP" evidence="9">
    <location>
        <begin position="340"/>
        <end position="393"/>
    </location>
</feature>
<evidence type="ECO:0000256" key="2">
    <source>
        <dbReference type="ARBA" id="ARBA00022519"/>
    </source>
</evidence>
<evidence type="ECO:0000259" key="7">
    <source>
        <dbReference type="PROSITE" id="PS50111"/>
    </source>
</evidence>
<keyword evidence="2" id="KW-1003">Cell membrane</keyword>
<evidence type="ECO:0000313" key="11">
    <source>
        <dbReference type="Proteomes" id="UP000569732"/>
    </source>
</evidence>
<reference evidence="10 11" key="1">
    <citation type="submission" date="2020-07" db="EMBL/GenBank/DDBJ databases">
        <title>Endozoicomonas sp. nov., isolated from sediment.</title>
        <authorList>
            <person name="Gu T."/>
        </authorList>
    </citation>
    <scope>NUCLEOTIDE SEQUENCE [LARGE SCALE GENOMIC DNA]</scope>
    <source>
        <strain evidence="10 11">SM1973</strain>
    </source>
</reference>
<evidence type="ECO:0000259" key="8">
    <source>
        <dbReference type="PROSITE" id="PS50192"/>
    </source>
</evidence>
<dbReference type="SMART" id="SM00283">
    <property type="entry name" value="MA"/>
    <property type="match status" value="1"/>
</dbReference>
<evidence type="ECO:0000256" key="1">
    <source>
        <dbReference type="ARBA" id="ARBA00004429"/>
    </source>
</evidence>
<dbReference type="CDD" id="cd11386">
    <property type="entry name" value="MCP_signal"/>
    <property type="match status" value="1"/>
</dbReference>
<feature type="transmembrane region" description="Helical" evidence="6">
    <location>
        <begin position="316"/>
        <end position="338"/>
    </location>
</feature>
<dbReference type="GO" id="GO:0006935">
    <property type="term" value="P:chemotaxis"/>
    <property type="evidence" value="ECO:0007669"/>
    <property type="project" value="UniProtKB-ARBA"/>
</dbReference>
<feature type="domain" description="T-SNARE coiled-coil homology" evidence="8">
    <location>
        <begin position="389"/>
        <end position="451"/>
    </location>
</feature>
<dbReference type="RefSeq" id="WP_180569292.1">
    <property type="nucleotide sequence ID" value="NZ_JACCKB010000023.1"/>
</dbReference>
<name>A0A853HZX0_9GAMM</name>
<dbReference type="PANTHER" id="PTHR32089">
    <property type="entry name" value="METHYL-ACCEPTING CHEMOTAXIS PROTEIN MCPB"/>
    <property type="match status" value="1"/>
</dbReference>
<sequence>MKLTLTTKLVIGFGTIIALIAATAFLTLQRTTQINQAKSYLIEHQFVVVNASKELLNGLYTSIAALRGYLILGNQSAQAEKFKKQRIAAWKTIQQSQQQLSQLANQPSQKDQQLGDSLNRLTPIMTELRQWQDKIEALSHTEANIPAITTLLNEAGPYADTALDQLNILMNEEDQQIATPKRKHLLKLFADSHSSLSNSISNLKDFLITGDNRFVEKFQTNWQINQTKLKPVEDMAYLFTETEARIWKLYLKMRQLFAPLPEEMIKLRKGNDWNKAYHLMATEAVPRVEQITEIIKQQNQLTQQDTKVLGEAIEKISLTVISASVATLLVSIIIGVIFSKQLVNALVPLNRKANEIANGDLSGKNLPVKVHDELGNLTESINRMANHLRQLVEQMNNTTQDVNQGTAQLTEANKQIAGSMQHQNEKITTIASAVDQLSAAANQVAQNTADASHHAQDSANIANEGGDKLKATITTIRDIQQSVTSSNQAVENLNAKSEEIGRITEVIRDIAEQTNLLALNAAIEAARAGEQGRGFAVVADEVRQLAQRTSTSTEEITRSIQAIQQETSEAVKLMANGIQLVKQGTDNAQAAGHSIEEAVSHVNDVASMITSIAASTEQQSNVTHEIATTIEDVSQLIQLATDQTQQNADATTQLLSKACQLDEQVKRFTL</sequence>
<dbReference type="SMART" id="SM00304">
    <property type="entry name" value="HAMP"/>
    <property type="match status" value="2"/>
</dbReference>
<dbReference type="InterPro" id="IPR003660">
    <property type="entry name" value="HAMP_dom"/>
</dbReference>
<keyword evidence="2" id="KW-0997">Cell inner membrane</keyword>
<comment type="similarity">
    <text evidence="4">Belongs to the methyl-accepting chemotaxis (MCP) protein family.</text>
</comment>
<dbReference type="Gene3D" id="1.10.287.950">
    <property type="entry name" value="Methyl-accepting chemotaxis protein"/>
    <property type="match status" value="1"/>
</dbReference>
<dbReference type="GO" id="GO:0007165">
    <property type="term" value="P:signal transduction"/>
    <property type="evidence" value="ECO:0007669"/>
    <property type="project" value="UniProtKB-KW"/>
</dbReference>
<evidence type="ECO:0000256" key="3">
    <source>
        <dbReference type="ARBA" id="ARBA00023224"/>
    </source>
</evidence>
<evidence type="ECO:0000259" key="9">
    <source>
        <dbReference type="PROSITE" id="PS50885"/>
    </source>
</evidence>
<evidence type="ECO:0000256" key="6">
    <source>
        <dbReference type="SAM" id="Phobius"/>
    </source>
</evidence>
<dbReference type="PROSITE" id="PS50192">
    <property type="entry name" value="T_SNARE"/>
    <property type="match status" value="1"/>
</dbReference>
<feature type="domain" description="Methyl-accepting transducer" evidence="7">
    <location>
        <begin position="398"/>
        <end position="634"/>
    </location>
</feature>
<keyword evidence="6" id="KW-1133">Transmembrane helix</keyword>
<dbReference type="InterPro" id="IPR000727">
    <property type="entry name" value="T_SNARE_dom"/>
</dbReference>
<keyword evidence="11" id="KW-1185">Reference proteome</keyword>
<dbReference type="GO" id="GO:0005886">
    <property type="term" value="C:plasma membrane"/>
    <property type="evidence" value="ECO:0007669"/>
    <property type="project" value="UniProtKB-SubCell"/>
</dbReference>
<evidence type="ECO:0000256" key="5">
    <source>
        <dbReference type="PROSITE-ProRule" id="PRU00284"/>
    </source>
</evidence>
<dbReference type="CDD" id="cd06225">
    <property type="entry name" value="HAMP"/>
    <property type="match status" value="1"/>
</dbReference>
<protein>
    <submittedName>
        <fullName evidence="10">Methyl-accepting chemotaxis protein</fullName>
    </submittedName>
</protein>
<keyword evidence="6" id="KW-0812">Transmembrane</keyword>
<dbReference type="FunFam" id="1.10.287.950:FF:000001">
    <property type="entry name" value="Methyl-accepting chemotaxis sensory transducer"/>
    <property type="match status" value="1"/>
</dbReference>
<dbReference type="Proteomes" id="UP000569732">
    <property type="component" value="Unassembled WGS sequence"/>
</dbReference>
<evidence type="ECO:0000256" key="4">
    <source>
        <dbReference type="ARBA" id="ARBA00029447"/>
    </source>
</evidence>
<organism evidence="10 11">
    <name type="scientific">Spartinivicinus marinus</name>
    <dbReference type="NCBI Taxonomy" id="2994442"/>
    <lineage>
        <taxon>Bacteria</taxon>
        <taxon>Pseudomonadati</taxon>
        <taxon>Pseudomonadota</taxon>
        <taxon>Gammaproteobacteria</taxon>
        <taxon>Oceanospirillales</taxon>
        <taxon>Zooshikellaceae</taxon>
        <taxon>Spartinivicinus</taxon>
    </lineage>
</organism>